<dbReference type="EMBL" id="VFPH01000001">
    <property type="protein sequence ID" value="TQM45979.1"/>
    <property type="molecule type" value="Genomic_DNA"/>
</dbReference>
<comment type="caution">
    <text evidence="3">The sequence shown here is derived from an EMBL/GenBank/DDBJ whole genome shotgun (WGS) entry which is preliminary data.</text>
</comment>
<organism evidence="3 4">
    <name type="scientific">Pseudonocardia cypriaca</name>
    <dbReference type="NCBI Taxonomy" id="882449"/>
    <lineage>
        <taxon>Bacteria</taxon>
        <taxon>Bacillati</taxon>
        <taxon>Actinomycetota</taxon>
        <taxon>Actinomycetes</taxon>
        <taxon>Pseudonocardiales</taxon>
        <taxon>Pseudonocardiaceae</taxon>
        <taxon>Pseudonocardia</taxon>
    </lineage>
</organism>
<feature type="chain" id="PRO_5022073506" evidence="1">
    <location>
        <begin position="25"/>
        <end position="298"/>
    </location>
</feature>
<evidence type="ECO:0000256" key="1">
    <source>
        <dbReference type="SAM" id="SignalP"/>
    </source>
</evidence>
<dbReference type="InterPro" id="IPR050471">
    <property type="entry name" value="AB_hydrolase"/>
</dbReference>
<dbReference type="PRINTS" id="PR00111">
    <property type="entry name" value="ABHYDROLASE"/>
</dbReference>
<dbReference type="GO" id="GO:0004806">
    <property type="term" value="F:triacylglycerol lipase activity"/>
    <property type="evidence" value="ECO:0007669"/>
    <property type="project" value="TreeGrafter"/>
</dbReference>
<dbReference type="SUPFAM" id="SSF53474">
    <property type="entry name" value="alpha/beta-Hydrolases"/>
    <property type="match status" value="1"/>
</dbReference>
<sequence>MSRISTLAALGVAVVLAAVSGCGASETPPANPPQPESGRHATVNGLQMYYEVHGPETGRPLVLLHGAFSGIGVDFATLIPALAQNRRVIAVEQQAHGHTADIDRPLRVEHMAADTAALLTQLGVTQADVLGYSMGAAVAFTMGVQHPELVHKLVLVSGGYDDKSTHPGLMEGLQDFKPEMLHGTPFHDYYLASAPRPEDFPTLVQKKVEMDRQYPVHPKSVVEGLPAPVLLVAGDSDIVRLDYTVEFFGLLGGNVVGDLVGLPASQLAVLPGTTHIGVIHRPELHTIVPAFLDAPAKS</sequence>
<protein>
    <submittedName>
        <fullName evidence="3">Pimeloyl-ACP methyl ester carboxylesterase</fullName>
    </submittedName>
</protein>
<keyword evidence="4" id="KW-1185">Reference proteome</keyword>
<dbReference type="PROSITE" id="PS51257">
    <property type="entry name" value="PROKAR_LIPOPROTEIN"/>
    <property type="match status" value="1"/>
</dbReference>
<dbReference type="GO" id="GO:0046503">
    <property type="term" value="P:glycerolipid catabolic process"/>
    <property type="evidence" value="ECO:0007669"/>
    <property type="project" value="TreeGrafter"/>
</dbReference>
<dbReference type="AlphaFoldDB" id="A0A543GIS8"/>
<dbReference type="Pfam" id="PF00561">
    <property type="entry name" value="Abhydrolase_1"/>
    <property type="match status" value="1"/>
</dbReference>
<gene>
    <name evidence="3" type="ORF">FB388_3382</name>
</gene>
<feature type="signal peptide" evidence="1">
    <location>
        <begin position="1"/>
        <end position="24"/>
    </location>
</feature>
<feature type="domain" description="AB hydrolase-1" evidence="2">
    <location>
        <begin position="60"/>
        <end position="168"/>
    </location>
</feature>
<name>A0A543GIS8_9PSEU</name>
<dbReference type="InterPro" id="IPR000073">
    <property type="entry name" value="AB_hydrolase_1"/>
</dbReference>
<dbReference type="PANTHER" id="PTHR43433">
    <property type="entry name" value="HYDROLASE, ALPHA/BETA FOLD FAMILY PROTEIN"/>
    <property type="match status" value="1"/>
</dbReference>
<dbReference type="InterPro" id="IPR029058">
    <property type="entry name" value="AB_hydrolase_fold"/>
</dbReference>
<dbReference type="Proteomes" id="UP000319818">
    <property type="component" value="Unassembled WGS sequence"/>
</dbReference>
<dbReference type="PANTHER" id="PTHR43433:SF5">
    <property type="entry name" value="AB HYDROLASE-1 DOMAIN-CONTAINING PROTEIN"/>
    <property type="match status" value="1"/>
</dbReference>
<evidence type="ECO:0000313" key="3">
    <source>
        <dbReference type="EMBL" id="TQM45979.1"/>
    </source>
</evidence>
<proteinExistence type="predicted"/>
<evidence type="ECO:0000259" key="2">
    <source>
        <dbReference type="Pfam" id="PF00561"/>
    </source>
</evidence>
<keyword evidence="1" id="KW-0732">Signal</keyword>
<dbReference type="OrthoDB" id="495620at2"/>
<evidence type="ECO:0000313" key="4">
    <source>
        <dbReference type="Proteomes" id="UP000319818"/>
    </source>
</evidence>
<dbReference type="RefSeq" id="WP_142101939.1">
    <property type="nucleotide sequence ID" value="NZ_VFPH01000001.1"/>
</dbReference>
<accession>A0A543GIS8</accession>
<dbReference type="Gene3D" id="3.40.50.1820">
    <property type="entry name" value="alpha/beta hydrolase"/>
    <property type="match status" value="1"/>
</dbReference>
<reference evidence="3 4" key="1">
    <citation type="submission" date="2019-06" db="EMBL/GenBank/DDBJ databases">
        <title>Sequencing the genomes of 1000 actinobacteria strains.</title>
        <authorList>
            <person name="Klenk H.-P."/>
        </authorList>
    </citation>
    <scope>NUCLEOTIDE SEQUENCE [LARGE SCALE GENOMIC DNA]</scope>
    <source>
        <strain evidence="3 4">DSM 45511</strain>
    </source>
</reference>